<gene>
    <name evidence="4" type="ORF">BSQ44_21530</name>
</gene>
<protein>
    <submittedName>
        <fullName evidence="4">GNAT family N-acetyltransferase</fullName>
    </submittedName>
</protein>
<dbReference type="Gene3D" id="3.40.630.30">
    <property type="match status" value="1"/>
</dbReference>
<keyword evidence="1" id="KW-1277">Toxin-antitoxin system</keyword>
<dbReference type="AlphaFoldDB" id="A0A1L3SW64"/>
<evidence type="ECO:0000313" key="5">
    <source>
        <dbReference type="Proteomes" id="UP000182840"/>
    </source>
</evidence>
<organism evidence="4 5">
    <name type="scientific">Aquibium oceanicum</name>
    <dbReference type="NCBI Taxonomy" id="1670800"/>
    <lineage>
        <taxon>Bacteria</taxon>
        <taxon>Pseudomonadati</taxon>
        <taxon>Pseudomonadota</taxon>
        <taxon>Alphaproteobacteria</taxon>
        <taxon>Hyphomicrobiales</taxon>
        <taxon>Phyllobacteriaceae</taxon>
        <taxon>Aquibium</taxon>
    </lineage>
</organism>
<dbReference type="RefSeq" id="WP_072607137.1">
    <property type="nucleotide sequence ID" value="NZ_CP018171.1"/>
</dbReference>
<dbReference type="EMBL" id="CP018171">
    <property type="protein sequence ID" value="APH73673.1"/>
    <property type="molecule type" value="Genomic_DNA"/>
</dbReference>
<dbReference type="InterPro" id="IPR016181">
    <property type="entry name" value="Acyl_CoA_acyltransferase"/>
</dbReference>
<keyword evidence="2 4" id="KW-0808">Transferase</keyword>
<proteinExistence type="predicted"/>
<reference evidence="5" key="1">
    <citation type="submission" date="2016-11" db="EMBL/GenBank/DDBJ databases">
        <title>Mesorhizobium oceanicum sp. nov., isolated from deep seawater in South China Sea.</title>
        <authorList>
            <person name="Fu G.-Y."/>
        </authorList>
    </citation>
    <scope>NUCLEOTIDE SEQUENCE [LARGE SCALE GENOMIC DNA]</scope>
    <source>
        <strain evidence="5">B7</strain>
    </source>
</reference>
<evidence type="ECO:0000256" key="1">
    <source>
        <dbReference type="ARBA" id="ARBA00022649"/>
    </source>
</evidence>
<dbReference type="GO" id="GO:0016746">
    <property type="term" value="F:acyltransferase activity"/>
    <property type="evidence" value="ECO:0007669"/>
    <property type="project" value="UniProtKB-KW"/>
</dbReference>
<keyword evidence="5" id="KW-1185">Reference proteome</keyword>
<sequence length="193" mass="20992">MPEEGAASFLIEPFDPDRHDRTAFSCGIEQVDNYFRKTANKLAKAGNVRLYVMIAPDGLVVGFYAINAHAVHHDELPKRFSRARPSHGSIPAAYISMIGRDGKFRGQGFGGDLLVDALRRIARAADQVGIAVVMLDVLDCGDPARVARRKALYESYGFTALVSNPLRMFLPVATVRALLSEEAETSDPEGGDA</sequence>
<dbReference type="STRING" id="1670800.BSQ44_21530"/>
<dbReference type="SUPFAM" id="SSF55729">
    <property type="entry name" value="Acyl-CoA N-acyltransferases (Nat)"/>
    <property type="match status" value="1"/>
</dbReference>
<dbReference type="OrthoDB" id="9793394at2"/>
<dbReference type="KEGG" id="meso:BSQ44_21530"/>
<keyword evidence="3" id="KW-0012">Acyltransferase</keyword>
<dbReference type="PANTHER" id="PTHR36449:SF1">
    <property type="entry name" value="ACETYLTRANSFERASE"/>
    <property type="match status" value="1"/>
</dbReference>
<dbReference type="PANTHER" id="PTHR36449">
    <property type="entry name" value="ACETYLTRANSFERASE-RELATED"/>
    <property type="match status" value="1"/>
</dbReference>
<evidence type="ECO:0000256" key="3">
    <source>
        <dbReference type="ARBA" id="ARBA00023315"/>
    </source>
</evidence>
<evidence type="ECO:0000313" key="4">
    <source>
        <dbReference type="EMBL" id="APH73673.1"/>
    </source>
</evidence>
<name>A0A1L3SW64_9HYPH</name>
<evidence type="ECO:0000256" key="2">
    <source>
        <dbReference type="ARBA" id="ARBA00022679"/>
    </source>
</evidence>
<dbReference type="Proteomes" id="UP000182840">
    <property type="component" value="Chromosome"/>
</dbReference>
<accession>A0A1L3SW64</accession>